<organism evidence="1 2">
    <name type="scientific">Streptomyces pratisoli</name>
    <dbReference type="NCBI Taxonomy" id="3139917"/>
    <lineage>
        <taxon>Bacteria</taxon>
        <taxon>Bacillati</taxon>
        <taxon>Actinomycetota</taxon>
        <taxon>Actinomycetes</taxon>
        <taxon>Kitasatosporales</taxon>
        <taxon>Streptomycetaceae</taxon>
        <taxon>Streptomyces</taxon>
    </lineage>
</organism>
<protein>
    <submittedName>
        <fullName evidence="1">PQQ-binding-like beta-propeller repeat protein</fullName>
    </submittedName>
</protein>
<dbReference type="EMBL" id="JBBKAI010000002">
    <property type="protein sequence ID" value="MEJ8657834.1"/>
    <property type="molecule type" value="Genomic_DNA"/>
</dbReference>
<accession>A0ACC6QHJ5</accession>
<proteinExistence type="predicted"/>
<reference evidence="1" key="1">
    <citation type="submission" date="2024-03" db="EMBL/GenBank/DDBJ databases">
        <title>Novel Streptomyces species of biotechnological and ecological value are a feature of Machair soil.</title>
        <authorList>
            <person name="Prole J.R."/>
            <person name="Goodfellow M."/>
            <person name="Allenby N."/>
            <person name="Ward A.C."/>
        </authorList>
    </citation>
    <scope>NUCLEOTIDE SEQUENCE</scope>
    <source>
        <strain evidence="1">MS1.AVA.4</strain>
    </source>
</reference>
<sequence>MTQPPSQQPPQGGFGSPQDPQQGSPQQPQQPAQPPQMPQGPPPVPPQAPPAGQPQQQPPQPQPGYGYPQAPQPGYGYPQQTPGPYHQQPGPYNQQPGPYGQQPGPYGGYPGGYPTQPQYPGAPTPPPQGGGSGNFFKGRPAAIIGAAVAALLVIGGGTWFAVSGGDDDTKPDAKQTSGPKPSGSESVDQGDGSGTGGGKEVDDLNAGRKDGESKVLWLTKNDIDLPRNGSEVYGPWFAGDVVVKGMYKELSGFSATDGSKKWTLPLPGELCAAPVRGTDDGKLVIGFKDGTNDKAKCTQMQLVDLKTGKAGWKKEITEKGAFDLLSDITLAISGDTVTAARTGNGEAFRISDGKPLFGKLPGNCQPQAFAGGPKLIAAETCRTSSYDKRQEQLQELDPTTGKAKWTYKLPANWEVDKVYSVSPLVVSLSQRDQKKWSVIALNDNGTLRSQIDGGTDRFQPRCGGGFVVFSQILEGCVGVAADANTFYMATEPKSGGTVRTNTVVAFDLNTGKAKWRADAPAERTMLPLRTEGSNVLLYMEPRYDSGGAIATLPPTGGKPTVILQNPASTSEIERTFWSPKLAYQDGRFIIASGRVSASNDAEEKEAKTMMAFGK</sequence>
<evidence type="ECO:0000313" key="1">
    <source>
        <dbReference type="EMBL" id="MEJ8657834.1"/>
    </source>
</evidence>
<evidence type="ECO:0000313" key="2">
    <source>
        <dbReference type="Proteomes" id="UP001375539"/>
    </source>
</evidence>
<keyword evidence="2" id="KW-1185">Reference proteome</keyword>
<gene>
    <name evidence="1" type="ORF">WKI58_15085</name>
</gene>
<name>A0ACC6QHJ5_9ACTN</name>
<comment type="caution">
    <text evidence="1">The sequence shown here is derived from an EMBL/GenBank/DDBJ whole genome shotgun (WGS) entry which is preliminary data.</text>
</comment>
<dbReference type="Proteomes" id="UP001375539">
    <property type="component" value="Unassembled WGS sequence"/>
</dbReference>